<keyword evidence="3" id="KW-1185">Reference proteome</keyword>
<protein>
    <submittedName>
        <fullName evidence="2">Uncharacterized protein</fullName>
    </submittedName>
</protein>
<name>A0A8D0DYR1_SALMN</name>
<keyword evidence="1" id="KW-1133">Transmembrane helix</keyword>
<feature type="transmembrane region" description="Helical" evidence="1">
    <location>
        <begin position="7"/>
        <end position="26"/>
    </location>
</feature>
<proteinExistence type="predicted"/>
<reference evidence="2" key="2">
    <citation type="submission" date="2025-09" db="UniProtKB">
        <authorList>
            <consortium name="Ensembl"/>
        </authorList>
    </citation>
    <scope>IDENTIFICATION</scope>
</reference>
<sequence length="141" mass="15842">ELKQTLYNAPSFLLLGCLLLSHQRLYNVQDYVDFAPRSVPAGRGDGLAMISIIVALFVFLAVAIIVIVQYGPRLRIVQITLQHEPMPQDMENGIHLTQWKTLDSQRKCSTNPPVKTENNSASGLHIQCAREEPNIIEITYL</sequence>
<dbReference type="Ensembl" id="ENSSMRT00000027656.1">
    <property type="protein sequence ID" value="ENSSMRP00000023617.1"/>
    <property type="gene ID" value="ENSSMRG00000018317.1"/>
</dbReference>
<dbReference type="AlphaFoldDB" id="A0A8D0DYR1"/>
<dbReference type="InterPro" id="IPR038803">
    <property type="entry name" value="SMIM33"/>
</dbReference>
<dbReference type="Proteomes" id="UP000694421">
    <property type="component" value="Unplaced"/>
</dbReference>
<evidence type="ECO:0000313" key="3">
    <source>
        <dbReference type="Proteomes" id="UP000694421"/>
    </source>
</evidence>
<evidence type="ECO:0000313" key="2">
    <source>
        <dbReference type="Ensembl" id="ENSSMRP00000023617.1"/>
    </source>
</evidence>
<feature type="transmembrane region" description="Helical" evidence="1">
    <location>
        <begin position="46"/>
        <end position="68"/>
    </location>
</feature>
<accession>A0A8D0DYR1</accession>
<organism evidence="2 3">
    <name type="scientific">Salvator merianae</name>
    <name type="common">Argentine black and white tegu</name>
    <name type="synonym">Tupinambis merianae</name>
    <dbReference type="NCBI Taxonomy" id="96440"/>
    <lineage>
        <taxon>Eukaryota</taxon>
        <taxon>Metazoa</taxon>
        <taxon>Chordata</taxon>
        <taxon>Craniata</taxon>
        <taxon>Vertebrata</taxon>
        <taxon>Euteleostomi</taxon>
        <taxon>Lepidosauria</taxon>
        <taxon>Squamata</taxon>
        <taxon>Bifurcata</taxon>
        <taxon>Unidentata</taxon>
        <taxon>Episquamata</taxon>
        <taxon>Laterata</taxon>
        <taxon>Teiioidea</taxon>
        <taxon>Teiidae</taxon>
        <taxon>Salvator</taxon>
    </lineage>
</organism>
<evidence type="ECO:0000256" key="1">
    <source>
        <dbReference type="SAM" id="Phobius"/>
    </source>
</evidence>
<keyword evidence="1" id="KW-0812">Transmembrane</keyword>
<reference evidence="2" key="1">
    <citation type="submission" date="2025-08" db="UniProtKB">
        <authorList>
            <consortium name="Ensembl"/>
        </authorList>
    </citation>
    <scope>IDENTIFICATION</scope>
</reference>
<dbReference type="GeneTree" id="ENSGT01030000235467"/>
<keyword evidence="1" id="KW-0472">Membrane</keyword>
<dbReference type="PANTHER" id="PTHR37873:SF1">
    <property type="entry name" value="SMALL INTEGRAL MEMBRANE PROTEIN 33"/>
    <property type="match status" value="1"/>
</dbReference>
<dbReference type="OMA" id="VTCHCSC"/>
<dbReference type="PANTHER" id="PTHR37873">
    <property type="entry name" value="SMALL INTEGRAL MEMBRANE PROTEIN 33"/>
    <property type="match status" value="1"/>
</dbReference>